<feature type="domain" description="SPIN90/Ldb17 leucine-rich" evidence="2">
    <location>
        <begin position="177"/>
        <end position="313"/>
    </location>
</feature>
<keyword evidence="4" id="KW-1185">Reference proteome</keyword>
<dbReference type="GO" id="GO:0071933">
    <property type="term" value="F:Arp2/3 complex binding"/>
    <property type="evidence" value="ECO:0007669"/>
    <property type="project" value="TreeGrafter"/>
</dbReference>
<evidence type="ECO:0000313" key="3">
    <source>
        <dbReference type="EMBL" id="KAI9278361.1"/>
    </source>
</evidence>
<sequence length="446" mass="50602">MDLELDDIILLPCQNREDAERITTQYIRLVTRFQHDFCETLAERAQMAYKLIDSTLFLEHSTTILSHILHGHALVTTNENDSNLLIPYTILIYAGKEDPRWMKYIVSDARQNKQNRLFRKILQEITTDSYKLMGVSVVLAFEMCKVSRLRAADLDAITPNFLNHLLDVVETMVDDADESFSYDIIQLLLVFNEQFLMASKGEPSNKLLDVLENRIGTTNTFSANLIFMLNRSDDACVKLLILKLLYGIFTRPSLYEYFYTNDLYVLVDVMLREVCNLGNEREAAALRDAYLRVLRPLLINTQLRRAPYKQNEIHSTLCAMITPQSYVKIDPNTSRLVERILEEWWETICKQPMAPLLGVDVKGPLLATSLPGTNAQVVRSPSPYPMMRTSTSTSSNTSSTDSSPSSPTTTIQTPTDEHTPHNNNNNTSSSSNNNDKQPSADLVLCA</sequence>
<evidence type="ECO:0000259" key="2">
    <source>
        <dbReference type="Pfam" id="PF09431"/>
    </source>
</evidence>
<dbReference type="GO" id="GO:0006897">
    <property type="term" value="P:endocytosis"/>
    <property type="evidence" value="ECO:0007669"/>
    <property type="project" value="TreeGrafter"/>
</dbReference>
<accession>A0AAD5KCC7</accession>
<dbReference type="InterPro" id="IPR030125">
    <property type="entry name" value="SPIN90/Ldb17"/>
</dbReference>
<dbReference type="Proteomes" id="UP001209540">
    <property type="component" value="Unassembled WGS sequence"/>
</dbReference>
<dbReference type="AlphaFoldDB" id="A0AAD5KCC7"/>
<feature type="compositionally biased region" description="Low complexity" evidence="1">
    <location>
        <begin position="385"/>
        <end position="414"/>
    </location>
</feature>
<reference evidence="3" key="2">
    <citation type="submission" date="2023-02" db="EMBL/GenBank/DDBJ databases">
        <authorList>
            <consortium name="DOE Joint Genome Institute"/>
            <person name="Mondo S.J."/>
            <person name="Chang Y."/>
            <person name="Wang Y."/>
            <person name="Ahrendt S."/>
            <person name="Andreopoulos W."/>
            <person name="Barry K."/>
            <person name="Beard J."/>
            <person name="Benny G.L."/>
            <person name="Blankenship S."/>
            <person name="Bonito G."/>
            <person name="Cuomo C."/>
            <person name="Desiro A."/>
            <person name="Gervers K.A."/>
            <person name="Hundley H."/>
            <person name="Kuo A."/>
            <person name="LaButti K."/>
            <person name="Lang B.F."/>
            <person name="Lipzen A."/>
            <person name="O'Donnell K."/>
            <person name="Pangilinan J."/>
            <person name="Reynolds N."/>
            <person name="Sandor L."/>
            <person name="Smith M.W."/>
            <person name="Tsang A."/>
            <person name="Grigoriev I.V."/>
            <person name="Stajich J.E."/>
            <person name="Spatafora J.W."/>
        </authorList>
    </citation>
    <scope>NUCLEOTIDE SEQUENCE</scope>
    <source>
        <strain evidence="3">RSA 2281</strain>
    </source>
</reference>
<organism evidence="3 4">
    <name type="scientific">Phascolomyces articulosus</name>
    <dbReference type="NCBI Taxonomy" id="60185"/>
    <lineage>
        <taxon>Eukaryota</taxon>
        <taxon>Fungi</taxon>
        <taxon>Fungi incertae sedis</taxon>
        <taxon>Mucoromycota</taxon>
        <taxon>Mucoromycotina</taxon>
        <taxon>Mucoromycetes</taxon>
        <taxon>Mucorales</taxon>
        <taxon>Lichtheimiaceae</taxon>
        <taxon>Phascolomyces</taxon>
    </lineage>
</organism>
<dbReference type="PANTHER" id="PTHR13357:SF1">
    <property type="entry name" value="NCK-INTERACTING PROTEIN WITH SH3 DOMAIN"/>
    <property type="match status" value="1"/>
</dbReference>
<reference evidence="3" key="1">
    <citation type="journal article" date="2022" name="IScience">
        <title>Evolution of zygomycete secretomes and the origins of terrestrial fungal ecologies.</title>
        <authorList>
            <person name="Chang Y."/>
            <person name="Wang Y."/>
            <person name="Mondo S."/>
            <person name="Ahrendt S."/>
            <person name="Andreopoulos W."/>
            <person name="Barry K."/>
            <person name="Beard J."/>
            <person name="Benny G.L."/>
            <person name="Blankenship S."/>
            <person name="Bonito G."/>
            <person name="Cuomo C."/>
            <person name="Desiro A."/>
            <person name="Gervers K.A."/>
            <person name="Hundley H."/>
            <person name="Kuo A."/>
            <person name="LaButti K."/>
            <person name="Lang B.F."/>
            <person name="Lipzen A."/>
            <person name="O'Donnell K."/>
            <person name="Pangilinan J."/>
            <person name="Reynolds N."/>
            <person name="Sandor L."/>
            <person name="Smith M.E."/>
            <person name="Tsang A."/>
            <person name="Grigoriev I.V."/>
            <person name="Stajich J.E."/>
            <person name="Spatafora J.W."/>
        </authorList>
    </citation>
    <scope>NUCLEOTIDE SEQUENCE</scope>
    <source>
        <strain evidence="3">RSA 2281</strain>
    </source>
</reference>
<feature type="region of interest" description="Disordered" evidence="1">
    <location>
        <begin position="374"/>
        <end position="446"/>
    </location>
</feature>
<evidence type="ECO:0000313" key="4">
    <source>
        <dbReference type="Proteomes" id="UP001209540"/>
    </source>
</evidence>
<comment type="caution">
    <text evidence="3">The sequence shown here is derived from an EMBL/GenBank/DDBJ whole genome shotgun (WGS) entry which is preliminary data.</text>
</comment>
<dbReference type="PANTHER" id="PTHR13357">
    <property type="entry name" value="SH3 ADAPTER PROTEIN SPIN90 NCK INTERACTING PROTEIN WITH SH3 DOMAIN"/>
    <property type="match status" value="1"/>
</dbReference>
<dbReference type="EMBL" id="JAIXMP010000001">
    <property type="protein sequence ID" value="KAI9278361.1"/>
    <property type="molecule type" value="Genomic_DNA"/>
</dbReference>
<name>A0AAD5KCC7_9FUNG</name>
<evidence type="ECO:0000256" key="1">
    <source>
        <dbReference type="SAM" id="MobiDB-lite"/>
    </source>
</evidence>
<dbReference type="GO" id="GO:0000147">
    <property type="term" value="P:actin cortical patch assembly"/>
    <property type="evidence" value="ECO:0007669"/>
    <property type="project" value="TreeGrafter"/>
</dbReference>
<dbReference type="GO" id="GO:0030479">
    <property type="term" value="C:actin cortical patch"/>
    <property type="evidence" value="ECO:0007669"/>
    <property type="project" value="TreeGrafter"/>
</dbReference>
<proteinExistence type="predicted"/>
<protein>
    <recommendedName>
        <fullName evidence="2">SPIN90/Ldb17 leucine-rich domain-containing protein</fullName>
    </recommendedName>
</protein>
<dbReference type="Pfam" id="PF09431">
    <property type="entry name" value="SPIN90_LRD"/>
    <property type="match status" value="1"/>
</dbReference>
<feature type="compositionally biased region" description="Low complexity" evidence="1">
    <location>
        <begin position="422"/>
        <end position="434"/>
    </location>
</feature>
<dbReference type="GO" id="GO:0051666">
    <property type="term" value="P:actin cortical patch localization"/>
    <property type="evidence" value="ECO:0007669"/>
    <property type="project" value="TreeGrafter"/>
</dbReference>
<gene>
    <name evidence="3" type="ORF">BDA99DRAFT_4619</name>
</gene>
<dbReference type="InterPro" id="IPR018556">
    <property type="entry name" value="SPIN90/Ldb17_LRD"/>
</dbReference>